<sequence length="59" mass="6302">MDASIERGVAVFGHGGRLVVICLIGFGASGLSRFARCAHVPASRVTVMRQFAEAQSRRV</sequence>
<evidence type="ECO:0000313" key="1">
    <source>
        <dbReference type="EMBL" id="GGI32263.1"/>
    </source>
</evidence>
<protein>
    <submittedName>
        <fullName evidence="1">Uncharacterized protein</fullName>
    </submittedName>
</protein>
<comment type="caution">
    <text evidence="1">The sequence shown here is derived from an EMBL/GenBank/DDBJ whole genome shotgun (WGS) entry which is preliminary data.</text>
</comment>
<dbReference type="EMBL" id="BMHC01000024">
    <property type="protein sequence ID" value="GGI32263.1"/>
    <property type="molecule type" value="Genomic_DNA"/>
</dbReference>
<accession>A0AA88BBY4</accession>
<reference evidence="1" key="2">
    <citation type="submission" date="2022-12" db="EMBL/GenBank/DDBJ databases">
        <authorList>
            <person name="Sun Q."/>
            <person name="Zhou Y."/>
        </authorList>
    </citation>
    <scope>NUCLEOTIDE SEQUENCE</scope>
    <source>
        <strain evidence="1">CGMCC 1.15034</strain>
    </source>
</reference>
<gene>
    <name evidence="1" type="ORF">GCM10010987_68560</name>
</gene>
<proteinExistence type="predicted"/>
<name>A0AA88BBY4_9BRAD</name>
<organism evidence="1 2">
    <name type="scientific">Bradyrhizobium guangdongense</name>
    <dbReference type="NCBI Taxonomy" id="1325090"/>
    <lineage>
        <taxon>Bacteria</taxon>
        <taxon>Pseudomonadati</taxon>
        <taxon>Pseudomonadota</taxon>
        <taxon>Alphaproteobacteria</taxon>
        <taxon>Hyphomicrobiales</taxon>
        <taxon>Nitrobacteraceae</taxon>
        <taxon>Bradyrhizobium</taxon>
    </lineage>
</organism>
<dbReference type="Proteomes" id="UP000625079">
    <property type="component" value="Unassembled WGS sequence"/>
</dbReference>
<dbReference type="AlphaFoldDB" id="A0AA88BBY4"/>
<reference evidence="1" key="1">
    <citation type="journal article" date="2014" name="Int. J. Syst. Evol. Microbiol.">
        <title>Complete genome sequence of Corynebacterium casei LMG S-19264T (=DSM 44701T), isolated from a smear-ripened cheese.</title>
        <authorList>
            <consortium name="US DOE Joint Genome Institute (JGI-PGF)"/>
            <person name="Walter F."/>
            <person name="Albersmeier A."/>
            <person name="Kalinowski J."/>
            <person name="Ruckert C."/>
        </authorList>
    </citation>
    <scope>NUCLEOTIDE SEQUENCE</scope>
    <source>
        <strain evidence="1">CGMCC 1.15034</strain>
    </source>
</reference>
<evidence type="ECO:0000313" key="2">
    <source>
        <dbReference type="Proteomes" id="UP000625079"/>
    </source>
</evidence>